<dbReference type="OrthoDB" id="9806902at2"/>
<evidence type="ECO:0000313" key="3">
    <source>
        <dbReference type="Proteomes" id="UP000218965"/>
    </source>
</evidence>
<dbReference type="Proteomes" id="UP000218965">
    <property type="component" value="Chromosome"/>
</dbReference>
<gene>
    <name evidence="2" type="ORF">MalAC0309_0392</name>
</gene>
<dbReference type="InterPro" id="IPR051044">
    <property type="entry name" value="MAG_DAG_Lipase"/>
</dbReference>
<dbReference type="PANTHER" id="PTHR11614">
    <property type="entry name" value="PHOSPHOLIPASE-RELATED"/>
    <property type="match status" value="1"/>
</dbReference>
<protein>
    <submittedName>
        <fullName evidence="2">Lysophospholipase</fullName>
    </submittedName>
</protein>
<evidence type="ECO:0000259" key="1">
    <source>
        <dbReference type="Pfam" id="PF12146"/>
    </source>
</evidence>
<evidence type="ECO:0000313" key="2">
    <source>
        <dbReference type="EMBL" id="BAU31267.1"/>
    </source>
</evidence>
<dbReference type="InterPro" id="IPR029058">
    <property type="entry name" value="AB_hydrolase_fold"/>
</dbReference>
<dbReference type="EMBL" id="AP017315">
    <property type="protein sequence ID" value="BAU31267.1"/>
    <property type="molecule type" value="Genomic_DNA"/>
</dbReference>
<feature type="domain" description="Serine aminopeptidase S33" evidence="1">
    <location>
        <begin position="30"/>
        <end position="270"/>
    </location>
</feature>
<organism evidence="2 3">
    <name type="scientific">Microcella alkaliphila</name>
    <dbReference type="NCBI Taxonomy" id="279828"/>
    <lineage>
        <taxon>Bacteria</taxon>
        <taxon>Bacillati</taxon>
        <taxon>Actinomycetota</taxon>
        <taxon>Actinomycetes</taxon>
        <taxon>Micrococcales</taxon>
        <taxon>Microbacteriaceae</taxon>
        <taxon>Microcella</taxon>
    </lineage>
</organism>
<reference evidence="3" key="1">
    <citation type="submission" date="2015-12" db="EMBL/GenBank/DDBJ databases">
        <authorList>
            <person name="Shamseldin A."/>
            <person name="Moawad H."/>
            <person name="Abd El-Rahim W.M."/>
            <person name="Sadowsky M.J."/>
        </authorList>
    </citation>
    <scope>NUCLEOTIDE SEQUENCE [LARGE SCALE GENOMIC DNA]</scope>
    <source>
        <strain evidence="3">JAM AC0309</strain>
    </source>
</reference>
<dbReference type="Pfam" id="PF12146">
    <property type="entry name" value="Hydrolase_4"/>
    <property type="match status" value="1"/>
</dbReference>
<accession>A0A0U4NSB7</accession>
<dbReference type="InterPro" id="IPR022742">
    <property type="entry name" value="Hydrolase_4"/>
</dbReference>
<dbReference type="SUPFAM" id="SSF53474">
    <property type="entry name" value="alpha/beta-Hydrolases"/>
    <property type="match status" value="1"/>
</dbReference>
<name>A0A0U4NSB7_9MICO</name>
<proteinExistence type="predicted"/>
<dbReference type="Gene3D" id="3.40.50.1820">
    <property type="entry name" value="alpha/beta hydrolase"/>
    <property type="match status" value="1"/>
</dbReference>
<sequence>MVRFIAERDHRTFVDDHGVTVHYYVWSPGKPRGVVQIAHGVGEHALRYEALAQDLVNRGYAVYADDHRGHGATGVEQWVGDLTRIGKLGVGGLRATQQNLRDLATIIRRERAGMPLALVAHSWGSLMAQNLLNAGRQPWDAVVLTGTAHRTPWGMNSGELNARHAHLGDTGAEWLSRDPEVAAAFVADELTTDAKVLKLFGLFDALRLYGRPKKLDRDVPLLIMVGDDDPLGGEESAAKLANDYVGRGGLSDVQLIVYPGARHEIFNETNQQEVRDDLMAWLDERLFDGARASGSAEETA</sequence>
<dbReference type="KEGG" id="malk:MalAC0309_0392"/>
<reference evidence="2 3" key="2">
    <citation type="submission" date="2016-01" db="EMBL/GenBank/DDBJ databases">
        <title>Microcella alkaliphila JAM AC0309 whole genome shotgun sequence.</title>
        <authorList>
            <person name="Kurata A."/>
            <person name="Hirose Y."/>
            <person name="Kishimoto N."/>
            <person name="Kobayashi T."/>
        </authorList>
    </citation>
    <scope>NUCLEOTIDE SEQUENCE [LARGE SCALE GENOMIC DNA]</scope>
    <source>
        <strain evidence="2 3">JAM AC0309</strain>
    </source>
</reference>
<dbReference type="RefSeq" id="WP_096420363.1">
    <property type="nucleotide sequence ID" value="NZ_AP017315.1"/>
</dbReference>
<dbReference type="AlphaFoldDB" id="A0A0U4NSB7"/>